<accession>A0A2T1C112</accession>
<sequence length="462" mass="52621">MIKNVFSQNSSPIELKSELNCFLISQKQTAALVLYQSVLTDRVGESWVNLLESLIYSHNNPAHCLNCLQAYGNWFKALAEINLGWQEYLITRILRDENPFSQQVQRQNFDDLPQVLLDAAAWDLRMLQGLYQLDNKWLRDCVERSASDRISSTLSDNHPPLPIVPATWSKNPSRGLKPAEIEIYTKFATAEDWVALLPDLAGYYRQCGTGIFAEYQALRWQSGELVGIKTPDPVRITDLCGYEEPKQQLIKNTEFLLAGYPALNILLYGSRGSGKSSLVKGLLNQYSDRSLRLIEVPKSELQDLPQIVEQLRDLPQKFIIFVDDLSFAEDDEAFKALKVVLEGSVTARPSNVVVYATSNRRHLVREFFADRPRPKDADEVQSWDTVQEKLSFSDRFGLTLTFEPADQETYLEIVRHLAALAQIDIPEDNLDYRALQWATRHNGRSGRTARQFIDFLTADLGN</sequence>
<dbReference type="EMBL" id="PVWJ01000081">
    <property type="protein sequence ID" value="PSB01932.1"/>
    <property type="molecule type" value="Genomic_DNA"/>
</dbReference>
<name>A0A2T1C112_9CYAN</name>
<evidence type="ECO:0000313" key="2">
    <source>
        <dbReference type="EMBL" id="PSB01932.1"/>
    </source>
</evidence>
<reference evidence="2 3" key="2">
    <citation type="submission" date="2018-03" db="EMBL/GenBank/DDBJ databases">
        <title>The ancient ancestry and fast evolution of plastids.</title>
        <authorList>
            <person name="Moore K.R."/>
            <person name="Magnabosco C."/>
            <person name="Momper L."/>
            <person name="Gold D.A."/>
            <person name="Bosak T."/>
            <person name="Fournier G.P."/>
        </authorList>
    </citation>
    <scope>NUCLEOTIDE SEQUENCE [LARGE SCALE GENOMIC DNA]</scope>
    <source>
        <strain evidence="2 3">CCAP 1448/3</strain>
    </source>
</reference>
<evidence type="ECO:0000313" key="3">
    <source>
        <dbReference type="Proteomes" id="UP000238762"/>
    </source>
</evidence>
<dbReference type="SUPFAM" id="SSF52540">
    <property type="entry name" value="P-loop containing nucleoside triphosphate hydrolases"/>
    <property type="match status" value="1"/>
</dbReference>
<dbReference type="PANTHER" id="PTHR42935:SF1">
    <property type="entry name" value="SLR0930 PROTEIN"/>
    <property type="match status" value="1"/>
</dbReference>
<dbReference type="OrthoDB" id="9812140at2"/>
<organism evidence="2 3">
    <name type="scientific">Merismopedia glauca CCAP 1448/3</name>
    <dbReference type="NCBI Taxonomy" id="1296344"/>
    <lineage>
        <taxon>Bacteria</taxon>
        <taxon>Bacillati</taxon>
        <taxon>Cyanobacteriota</taxon>
        <taxon>Cyanophyceae</taxon>
        <taxon>Synechococcales</taxon>
        <taxon>Merismopediaceae</taxon>
        <taxon>Merismopedia</taxon>
    </lineage>
</organism>
<dbReference type="PANTHER" id="PTHR42935">
    <property type="entry name" value="SLR0930 PROTEIN"/>
    <property type="match status" value="1"/>
</dbReference>
<dbReference type="Proteomes" id="UP000238762">
    <property type="component" value="Unassembled WGS sequence"/>
</dbReference>
<dbReference type="SMART" id="SM00382">
    <property type="entry name" value="AAA"/>
    <property type="match status" value="1"/>
</dbReference>
<comment type="caution">
    <text evidence="2">The sequence shown here is derived from an EMBL/GenBank/DDBJ whole genome shotgun (WGS) entry which is preliminary data.</text>
</comment>
<dbReference type="CDD" id="cd00009">
    <property type="entry name" value="AAA"/>
    <property type="match status" value="1"/>
</dbReference>
<dbReference type="AlphaFoldDB" id="A0A2T1C112"/>
<feature type="domain" description="AAA+ ATPase" evidence="1">
    <location>
        <begin position="261"/>
        <end position="373"/>
    </location>
</feature>
<dbReference type="InterPro" id="IPR003593">
    <property type="entry name" value="AAA+_ATPase"/>
</dbReference>
<proteinExistence type="predicted"/>
<dbReference type="InterPro" id="IPR027417">
    <property type="entry name" value="P-loop_NTPase"/>
</dbReference>
<dbReference type="InterPro" id="IPR008533">
    <property type="entry name" value="DUF815"/>
</dbReference>
<evidence type="ECO:0000259" key="1">
    <source>
        <dbReference type="SMART" id="SM00382"/>
    </source>
</evidence>
<dbReference type="Gene3D" id="3.40.50.300">
    <property type="entry name" value="P-loop containing nucleotide triphosphate hydrolases"/>
    <property type="match status" value="1"/>
</dbReference>
<dbReference type="Pfam" id="PF05673">
    <property type="entry name" value="DUF815"/>
    <property type="match status" value="1"/>
</dbReference>
<protein>
    <submittedName>
        <fullName evidence="2">AAA+ family ATPase</fullName>
    </submittedName>
</protein>
<gene>
    <name evidence="2" type="ORF">C7B64_15850</name>
</gene>
<dbReference type="RefSeq" id="WP_106289632.1">
    <property type="nucleotide sequence ID" value="NZ_CAWNTC010000109.1"/>
</dbReference>
<keyword evidence="3" id="KW-1185">Reference proteome</keyword>
<reference evidence="2 3" key="1">
    <citation type="submission" date="2018-02" db="EMBL/GenBank/DDBJ databases">
        <authorList>
            <person name="Cohen D.B."/>
            <person name="Kent A.D."/>
        </authorList>
    </citation>
    <scope>NUCLEOTIDE SEQUENCE [LARGE SCALE GENOMIC DNA]</scope>
    <source>
        <strain evidence="2 3">CCAP 1448/3</strain>
    </source>
</reference>